<comment type="caution">
    <text evidence="2">The sequence shown here is derived from an EMBL/GenBank/DDBJ whole genome shotgun (WGS) entry which is preliminary data.</text>
</comment>
<dbReference type="SUPFAM" id="SSF55729">
    <property type="entry name" value="Acyl-CoA N-acyltransferases (Nat)"/>
    <property type="match status" value="1"/>
</dbReference>
<organism evidence="2 3">
    <name type="scientific">Paenibacillus mangrovi</name>
    <dbReference type="NCBI Taxonomy" id="2931978"/>
    <lineage>
        <taxon>Bacteria</taxon>
        <taxon>Bacillati</taxon>
        <taxon>Bacillota</taxon>
        <taxon>Bacilli</taxon>
        <taxon>Bacillales</taxon>
        <taxon>Paenibacillaceae</taxon>
        <taxon>Paenibacillus</taxon>
    </lineage>
</organism>
<dbReference type="EMBL" id="JALIRP010000001">
    <property type="protein sequence ID" value="MCJ8010479.1"/>
    <property type="molecule type" value="Genomic_DNA"/>
</dbReference>
<dbReference type="Pfam" id="PF13480">
    <property type="entry name" value="Acetyltransf_6"/>
    <property type="match status" value="1"/>
</dbReference>
<reference evidence="2" key="1">
    <citation type="submission" date="2022-04" db="EMBL/GenBank/DDBJ databases">
        <title>Paenibacillus mangrovi sp. nov., a novel endophytic bacterium isolated from bark of Kandelia candel.</title>
        <authorList>
            <person name="Tuo L."/>
        </authorList>
    </citation>
    <scope>NUCLEOTIDE SEQUENCE</scope>
    <source>
        <strain evidence="2">KQZ6P-2</strain>
    </source>
</reference>
<gene>
    <name evidence="2" type="ORF">MUG84_01830</name>
</gene>
<evidence type="ECO:0000313" key="2">
    <source>
        <dbReference type="EMBL" id="MCJ8010479.1"/>
    </source>
</evidence>
<dbReference type="InterPro" id="IPR038740">
    <property type="entry name" value="BioF2-like_GNAT_dom"/>
</dbReference>
<dbReference type="RefSeq" id="WP_244718664.1">
    <property type="nucleotide sequence ID" value="NZ_JALIRP010000001.1"/>
</dbReference>
<dbReference type="Proteomes" id="UP001139347">
    <property type="component" value="Unassembled WGS sequence"/>
</dbReference>
<protein>
    <submittedName>
        <fullName evidence="2">GNAT family N-acetyltransferase</fullName>
    </submittedName>
</protein>
<keyword evidence="3" id="KW-1185">Reference proteome</keyword>
<proteinExistence type="predicted"/>
<name>A0A9X1WKC3_9BACL</name>
<dbReference type="AlphaFoldDB" id="A0A9X1WKC3"/>
<feature type="domain" description="BioF2-like acetyltransferase" evidence="1">
    <location>
        <begin position="175"/>
        <end position="314"/>
    </location>
</feature>
<dbReference type="InterPro" id="IPR016181">
    <property type="entry name" value="Acyl_CoA_acyltransferase"/>
</dbReference>
<evidence type="ECO:0000259" key="1">
    <source>
        <dbReference type="Pfam" id="PF13480"/>
    </source>
</evidence>
<dbReference type="Gene3D" id="3.40.630.30">
    <property type="match status" value="1"/>
</dbReference>
<evidence type="ECO:0000313" key="3">
    <source>
        <dbReference type="Proteomes" id="UP001139347"/>
    </source>
</evidence>
<accession>A0A9X1WKC3</accession>
<sequence>MKASVIRNMEELHQWERPWKELIQHMENAEVYDTWDWLESYLNHMFNKDHQLFIVVVTNQDQCIAIVPLCIAKQKMKWFTVKSLQFIVSGTGESGSFFLHKEYNYSRLVQEISDLLRLHQKEWDWINLYNIHSLHPATGLIQQAFGEWSEVYARPRSYSPYINLELYNQHKLAGSRIKAIERKERKLRREHEAELKIHVQCDDRIWNRFTELHKLRWEHSLFGDQGTESFYKDIIPKFHRVDQTHFSYLEIDGSMASACMTFICNDKLYLYLAAFSKQYAEYGAGLILVNRMMEYYTQQGIKEIDFMSGTQDYKFIWSDTVRLHYHIRLVSRDRGNKLRRAYTLLQMNKDNIKSLFSKKSSTG</sequence>